<dbReference type="PANTHER" id="PTHR11188">
    <property type="entry name" value="ARRESTIN DOMAIN CONTAINING PROTEIN"/>
    <property type="match status" value="1"/>
</dbReference>
<dbReference type="InterPro" id="IPR014752">
    <property type="entry name" value="Arrestin-like_C"/>
</dbReference>
<dbReference type="OrthoDB" id="2333384at2759"/>
<dbReference type="FunCoup" id="Q9XXC4">
    <property type="interactions" value="20"/>
</dbReference>
<dbReference type="InterPro" id="IPR050357">
    <property type="entry name" value="Arrestin_domain-protein"/>
</dbReference>
<dbReference type="InterPro" id="IPR011022">
    <property type="entry name" value="Arrestin_C-like"/>
</dbReference>
<dbReference type="SUPFAM" id="SSF81296">
    <property type="entry name" value="E set domains"/>
    <property type="match status" value="2"/>
</dbReference>
<dbReference type="GO" id="GO:0015031">
    <property type="term" value="P:protein transport"/>
    <property type="evidence" value="ECO:0000318"/>
    <property type="project" value="GO_Central"/>
</dbReference>
<dbReference type="GO" id="GO:0005737">
    <property type="term" value="C:cytoplasm"/>
    <property type="evidence" value="ECO:0000318"/>
    <property type="project" value="GO_Central"/>
</dbReference>
<keyword evidence="4" id="KW-1185">Reference proteome</keyword>
<dbReference type="Pfam" id="PF00339">
    <property type="entry name" value="Arrestin_N"/>
    <property type="match status" value="1"/>
</dbReference>
<dbReference type="EMBL" id="BX284602">
    <property type="protein sequence ID" value="CAA19538.1"/>
    <property type="molecule type" value="Genomic_DNA"/>
</dbReference>
<proteinExistence type="inferred from homology"/>
<dbReference type="InParanoid" id="Q9XXC4"/>
<sequence length="334" mass="37510">MSVNIVFSNPSKTYLPGDYVSGKVLLTTKDPISARYMEITWKGESKCNFGGSESSNVQRHLAGTFMGWIAKDGVDTIPAGTLKSRFRFRLPENSPPSFCGMFGEIEYSVTVEFDRPWRLKLKMMNTFRVVQKTNLTLSEPKMMKYAEFVKSKNSGTIFKDGLFLLKLHFSKRAFLAGETIRALAIMENHSTKPIINLRFELIQQSHYHSRPQKSLCSLNDCHSDCPIESKYRRDGETVLRGANYSCDVAPGEVKYINVEIDLPNGLPPTFESPMISMGYLLGFTLRNGSLTGNRLACNARIVVGSEETIDEMVDECEPTKKSQCLTASPPPYHP</sequence>
<name>Q9XXC4_CAEEL</name>
<organism evidence="3 4">
    <name type="scientific">Caenorhabditis elegans</name>
    <dbReference type="NCBI Taxonomy" id="6239"/>
    <lineage>
        <taxon>Eukaryota</taxon>
        <taxon>Metazoa</taxon>
        <taxon>Ecdysozoa</taxon>
        <taxon>Nematoda</taxon>
        <taxon>Chromadorea</taxon>
        <taxon>Rhabditida</taxon>
        <taxon>Rhabditina</taxon>
        <taxon>Rhabditomorpha</taxon>
        <taxon>Rhabditoidea</taxon>
        <taxon>Rhabditidae</taxon>
        <taxon>Peloderinae</taxon>
        <taxon>Caenorhabditis</taxon>
    </lineage>
</organism>
<reference evidence="3 4" key="1">
    <citation type="journal article" date="1998" name="Science">
        <title>Genome sequence of the nematode C. elegans: a platform for investigating biology.</title>
        <authorList>
            <consortium name="The C. elegans sequencing consortium"/>
            <person name="Sulson J.E."/>
            <person name="Waterston R."/>
        </authorList>
    </citation>
    <scope>NUCLEOTIDE SEQUENCE [LARGE SCALE GENOMIC DNA]</scope>
    <source>
        <strain evidence="3 4">Bristol N2</strain>
    </source>
</reference>
<dbReference type="Pfam" id="PF02752">
    <property type="entry name" value="Arrestin_C"/>
    <property type="match status" value="1"/>
</dbReference>
<dbReference type="CTD" id="174491"/>
<evidence type="ECO:0000313" key="4">
    <source>
        <dbReference type="Proteomes" id="UP000001940"/>
    </source>
</evidence>
<dbReference type="PhylomeDB" id="Q9XXC4"/>
<dbReference type="GeneID" id="174491"/>
<dbReference type="OMA" id="TFESAMI"/>
<dbReference type="UCSC" id="Y51B9A.4">
    <property type="organism name" value="c. elegans"/>
</dbReference>
<dbReference type="AlphaFoldDB" id="Q9XXC4"/>
<gene>
    <name evidence="3 5" type="primary">arrd-2</name>
    <name evidence="3" type="ORF">CELE_Y51B9A.4</name>
    <name evidence="5" type="ORF">Y51B9A.4</name>
</gene>
<protein>
    <submittedName>
        <fullName evidence="3">Arrestin C-terminal-like domain-containing protein</fullName>
    </submittedName>
</protein>
<feature type="domain" description="Arrestin C-terminal-like" evidence="2">
    <location>
        <begin position="159"/>
        <end position="308"/>
    </location>
</feature>
<dbReference type="STRING" id="6239.Y51B9A.4.1"/>
<dbReference type="RefSeq" id="NP_496008.1">
    <property type="nucleotide sequence ID" value="NM_063607.8"/>
</dbReference>
<dbReference type="IntAct" id="Q9XXC4">
    <property type="interactions" value="1"/>
</dbReference>
<dbReference type="PaxDb" id="6239-Y51B9A.4"/>
<evidence type="ECO:0000313" key="3">
    <source>
        <dbReference type="EMBL" id="CAA19538.1"/>
    </source>
</evidence>
<evidence type="ECO:0000256" key="1">
    <source>
        <dbReference type="ARBA" id="ARBA00005298"/>
    </source>
</evidence>
<dbReference type="PIR" id="T27089">
    <property type="entry name" value="T27089"/>
</dbReference>
<evidence type="ECO:0000259" key="2">
    <source>
        <dbReference type="SMART" id="SM01017"/>
    </source>
</evidence>
<dbReference type="WormBase" id="Y51B9A.4">
    <property type="protein sequence ID" value="CE19214"/>
    <property type="gene ID" value="WBGene00013086"/>
    <property type="gene designation" value="arrd-2"/>
</dbReference>
<dbReference type="HOGENOM" id="CLU_039221_0_0_1"/>
<dbReference type="Bgee" id="WBGene00013086">
    <property type="expression patterns" value="Expressed in embryo and 4 other cell types or tissues"/>
</dbReference>
<dbReference type="SMART" id="SM01017">
    <property type="entry name" value="Arrestin_C"/>
    <property type="match status" value="1"/>
</dbReference>
<dbReference type="InterPro" id="IPR011021">
    <property type="entry name" value="Arrestin-like_N"/>
</dbReference>
<dbReference type="KEGG" id="cel:CELE_Y51B9A.4"/>
<dbReference type="PANTHER" id="PTHR11188:SF66">
    <property type="entry name" value="ARRESTIN C-TERMINAL-LIKE DOMAIN-CONTAINING PROTEIN"/>
    <property type="match status" value="1"/>
</dbReference>
<dbReference type="Proteomes" id="UP000001940">
    <property type="component" value="Chromosome II"/>
</dbReference>
<dbReference type="AGR" id="WB:WBGene00013086"/>
<evidence type="ECO:0000313" key="5">
    <source>
        <dbReference type="WormBase" id="Y51B9A.4"/>
    </source>
</evidence>
<dbReference type="InterPro" id="IPR014756">
    <property type="entry name" value="Ig_E-set"/>
</dbReference>
<accession>Q9XXC4</accession>
<dbReference type="SMR" id="Q9XXC4"/>
<dbReference type="eggNOG" id="KOG3780">
    <property type="taxonomic scope" value="Eukaryota"/>
</dbReference>
<dbReference type="Gene3D" id="2.60.40.640">
    <property type="match status" value="2"/>
</dbReference>
<comment type="similarity">
    <text evidence="1">Belongs to the arrestin family.</text>
</comment>